<name>K2N581_TRYCR</name>
<organism evidence="2 3">
    <name type="scientific">Trypanosoma cruzi marinkellei</name>
    <dbReference type="NCBI Taxonomy" id="85056"/>
    <lineage>
        <taxon>Eukaryota</taxon>
        <taxon>Discoba</taxon>
        <taxon>Euglenozoa</taxon>
        <taxon>Kinetoplastea</taxon>
        <taxon>Metakinetoplastina</taxon>
        <taxon>Trypanosomatida</taxon>
        <taxon>Trypanosomatidae</taxon>
        <taxon>Trypanosoma</taxon>
        <taxon>Schizotrypanum</taxon>
    </lineage>
</organism>
<evidence type="ECO:0000313" key="2">
    <source>
        <dbReference type="EMBL" id="EKF33104.1"/>
    </source>
</evidence>
<protein>
    <submittedName>
        <fullName evidence="2">Uncharacterized protein</fullName>
    </submittedName>
</protein>
<evidence type="ECO:0000256" key="1">
    <source>
        <dbReference type="SAM" id="MobiDB-lite"/>
    </source>
</evidence>
<feature type="region of interest" description="Disordered" evidence="1">
    <location>
        <begin position="98"/>
        <end position="123"/>
    </location>
</feature>
<comment type="caution">
    <text evidence="2">The sequence shown here is derived from an EMBL/GenBank/DDBJ whole genome shotgun (WGS) entry which is preliminary data.</text>
</comment>
<feature type="compositionally biased region" description="Basic and acidic residues" evidence="1">
    <location>
        <begin position="114"/>
        <end position="123"/>
    </location>
</feature>
<gene>
    <name evidence="2" type="ORF">MOQ_003035</name>
</gene>
<reference evidence="2 3" key="1">
    <citation type="journal article" date="2012" name="BMC Genomics">
        <title>Comparative genomic analysis of human infective Trypanosoma cruzi lineages with the bat-restricted subspecies T. cruzi marinkellei.</title>
        <authorList>
            <person name="Franzen O."/>
            <person name="Talavera-Lopez C."/>
            <person name="Ochaya S."/>
            <person name="Butler C.E."/>
            <person name="Messenger L.A."/>
            <person name="Lewis M.D."/>
            <person name="Llewellyn M.S."/>
            <person name="Marinkelle C.J."/>
            <person name="Tyler K.M."/>
            <person name="Miles M.A."/>
            <person name="Andersson B."/>
        </authorList>
    </citation>
    <scope>NUCLEOTIDE SEQUENCE [LARGE SCALE GENOMIC DNA]</scope>
    <source>
        <strain evidence="2 3">B7</strain>
    </source>
</reference>
<keyword evidence="3" id="KW-1185">Reference proteome</keyword>
<evidence type="ECO:0000313" key="3">
    <source>
        <dbReference type="Proteomes" id="UP000007350"/>
    </source>
</evidence>
<dbReference type="AlphaFoldDB" id="K2N581"/>
<proteinExistence type="predicted"/>
<dbReference type="EMBL" id="AHKC01009428">
    <property type="protein sequence ID" value="EKF33104.1"/>
    <property type="molecule type" value="Genomic_DNA"/>
</dbReference>
<accession>K2N581</accession>
<feature type="compositionally biased region" description="Basic and acidic residues" evidence="1">
    <location>
        <begin position="98"/>
        <end position="107"/>
    </location>
</feature>
<dbReference type="Proteomes" id="UP000007350">
    <property type="component" value="Unassembled WGS sequence"/>
</dbReference>
<sequence length="256" mass="29322">MTNAKAKERNKAAVQRLFARGRSSPVPWTCPPVRCVDGTLLPDMQLSKQWQLAQEVGCGHGDVAAAASAPNICAAGHGSPSCSCYIMNRKIARHEWETNTTEKRRLQGDSPNSHQREKEQRAAMDREQAILRYELSIPRRRVVDHFLHLTAPQLDLCHTMPTAYTMDRLVEQKRGHWVLQNPYRQLLLRGEPVMTRIMRGEFYEPERNETKAKNFSQANKRHVRIASNINHAMHFNRGKRRSLDRVQNPAEKSAPT</sequence>
<dbReference type="OrthoDB" id="271786at2759"/>